<dbReference type="Pfam" id="PF00858">
    <property type="entry name" value="ASC"/>
    <property type="match status" value="2"/>
</dbReference>
<dbReference type="GO" id="GO:0015280">
    <property type="term" value="F:ligand-gated sodium channel activity"/>
    <property type="evidence" value="ECO:0007669"/>
    <property type="project" value="TreeGrafter"/>
</dbReference>
<protein>
    <submittedName>
        <fullName evidence="15">Pickpocket protein 11</fullName>
    </submittedName>
</protein>
<dbReference type="GeneID" id="115626057"/>
<evidence type="ECO:0000256" key="6">
    <source>
        <dbReference type="ARBA" id="ARBA00022989"/>
    </source>
</evidence>
<reference evidence="15" key="1">
    <citation type="submission" date="2025-08" db="UniProtKB">
        <authorList>
            <consortium name="RefSeq"/>
        </authorList>
    </citation>
    <scope>IDENTIFICATION</scope>
    <source>
        <strain evidence="15">11010-0011.00</strain>
        <tissue evidence="15">Whole body</tissue>
    </source>
</reference>
<dbReference type="Proteomes" id="UP000504634">
    <property type="component" value="Unplaced"/>
</dbReference>
<evidence type="ECO:0000256" key="10">
    <source>
        <dbReference type="ARBA" id="ARBA00023201"/>
    </source>
</evidence>
<gene>
    <name evidence="15" type="primary">LOC115626057</name>
</gene>
<evidence type="ECO:0000256" key="12">
    <source>
        <dbReference type="RuleBase" id="RU000679"/>
    </source>
</evidence>
<keyword evidence="9 13" id="KW-0472">Membrane</keyword>
<evidence type="ECO:0000313" key="15">
    <source>
        <dbReference type="RefSeq" id="XP_030377169.1"/>
    </source>
</evidence>
<accession>A0A6J2TM89</accession>
<keyword evidence="4 12" id="KW-0894">Sodium channel</keyword>
<keyword evidence="14" id="KW-1185">Reference proteome</keyword>
<proteinExistence type="inferred from homology"/>
<keyword evidence="6 13" id="KW-1133">Transmembrane helix</keyword>
<keyword evidence="10 12" id="KW-0739">Sodium transport</keyword>
<evidence type="ECO:0000256" key="7">
    <source>
        <dbReference type="ARBA" id="ARBA00023053"/>
    </source>
</evidence>
<evidence type="ECO:0000256" key="2">
    <source>
        <dbReference type="ARBA" id="ARBA00007193"/>
    </source>
</evidence>
<dbReference type="PANTHER" id="PTHR11690">
    <property type="entry name" value="AMILORIDE-SENSITIVE SODIUM CHANNEL-RELATED"/>
    <property type="match status" value="1"/>
</dbReference>
<dbReference type="Gene3D" id="1.10.287.820">
    <property type="entry name" value="Acid-sensing ion channel domain"/>
    <property type="match status" value="1"/>
</dbReference>
<feature type="transmembrane region" description="Helical" evidence="13">
    <location>
        <begin position="132"/>
        <end position="151"/>
    </location>
</feature>
<dbReference type="GO" id="GO:0005886">
    <property type="term" value="C:plasma membrane"/>
    <property type="evidence" value="ECO:0007669"/>
    <property type="project" value="TreeGrafter"/>
</dbReference>
<dbReference type="Gene3D" id="1.10.287.770">
    <property type="entry name" value="YojJ-like"/>
    <property type="match status" value="1"/>
</dbReference>
<dbReference type="InterPro" id="IPR001873">
    <property type="entry name" value="ENaC"/>
</dbReference>
<evidence type="ECO:0000256" key="5">
    <source>
        <dbReference type="ARBA" id="ARBA00022692"/>
    </source>
</evidence>
<name>A0A6J2TM89_DROLE</name>
<keyword evidence="11 12" id="KW-0407">Ion channel</keyword>
<keyword evidence="8 12" id="KW-0406">Ion transport</keyword>
<evidence type="ECO:0000256" key="3">
    <source>
        <dbReference type="ARBA" id="ARBA00022448"/>
    </source>
</evidence>
<evidence type="ECO:0000256" key="13">
    <source>
        <dbReference type="SAM" id="Phobius"/>
    </source>
</evidence>
<evidence type="ECO:0000256" key="8">
    <source>
        <dbReference type="ARBA" id="ARBA00023065"/>
    </source>
</evidence>
<evidence type="ECO:0000256" key="1">
    <source>
        <dbReference type="ARBA" id="ARBA00004141"/>
    </source>
</evidence>
<dbReference type="PRINTS" id="PR01078">
    <property type="entry name" value="AMINACHANNEL"/>
</dbReference>
<organism evidence="14 15">
    <name type="scientific">Drosophila lebanonensis</name>
    <name type="common">Fruit fly</name>
    <name type="synonym">Scaptodrosophila lebanonensis</name>
    <dbReference type="NCBI Taxonomy" id="7225"/>
    <lineage>
        <taxon>Eukaryota</taxon>
        <taxon>Metazoa</taxon>
        <taxon>Ecdysozoa</taxon>
        <taxon>Arthropoda</taxon>
        <taxon>Hexapoda</taxon>
        <taxon>Insecta</taxon>
        <taxon>Pterygota</taxon>
        <taxon>Neoptera</taxon>
        <taxon>Endopterygota</taxon>
        <taxon>Diptera</taxon>
        <taxon>Brachycera</taxon>
        <taxon>Muscomorpha</taxon>
        <taxon>Ephydroidea</taxon>
        <taxon>Drosophilidae</taxon>
        <taxon>Scaptodrosophila</taxon>
    </lineage>
</organism>
<evidence type="ECO:0000256" key="11">
    <source>
        <dbReference type="ARBA" id="ARBA00023303"/>
    </source>
</evidence>
<keyword evidence="5 12" id="KW-0812">Transmembrane</keyword>
<evidence type="ECO:0000313" key="14">
    <source>
        <dbReference type="Proteomes" id="UP000504634"/>
    </source>
</evidence>
<dbReference type="AlphaFoldDB" id="A0A6J2TM89"/>
<keyword evidence="7" id="KW-0915">Sodium</keyword>
<comment type="similarity">
    <text evidence="2 12">Belongs to the amiloride-sensitive sodium channel (TC 1.A.6) family.</text>
</comment>
<keyword evidence="3 12" id="KW-0813">Transport</keyword>
<comment type="subcellular location">
    <subcellularLocation>
        <location evidence="1">Membrane</location>
        <topology evidence="1">Multi-pass membrane protein</topology>
    </subcellularLocation>
</comment>
<dbReference type="PANTHER" id="PTHR11690:SF237">
    <property type="entry name" value="PICKPOCKET 16-RELATED"/>
    <property type="match status" value="1"/>
</dbReference>
<dbReference type="RefSeq" id="XP_030377169.1">
    <property type="nucleotide sequence ID" value="XM_030521309.1"/>
</dbReference>
<dbReference type="OrthoDB" id="6502088at2759"/>
<evidence type="ECO:0000256" key="9">
    <source>
        <dbReference type="ARBA" id="ARBA00023136"/>
    </source>
</evidence>
<feature type="transmembrane region" description="Helical" evidence="13">
    <location>
        <begin position="483"/>
        <end position="514"/>
    </location>
</feature>
<sequence length="545" mass="63016">MEPQLNTDEPEQPIYLINFESYLRPKLPHKVHPLQQFVRLPKPESNLETLNKTLKRLKVVRLWRKGHSVAAKRLSLCHKWFNGLPLPSFLAFLRARVDDGLCKRKTGFEIYCEMASIHGFHIFVGAKTWQRVLWWLLICTAVLLSLIVLVMSHTLNVDTPTIRIIESMHEPTSNMPFPAVTICSLNRVSKQRLQQKARQRNESWSQLWEDLAPPLCEAQLLGCKWEGQATACEKILKPIWTVHQGLCCTFNYESTRHTFHSGCEKGLTIRLATQSEDYGSAAAATYGFEVMVHESYTTPDGVSPRVIAPNSAETYLMVKPFGTHATSYVGGLEVDKRRCYLPNERKLFHFTSYEQDNCLAECRGERLHKQCGCVAPHTPKRRDWLVCKFSELECLQKHNSINGQLTETGNIENYVYLCNCWPLCAFHRYEMLSEVVPMAVNYPVEYEYDKFFKNFNASNEVLLHVYYDALTAEQLRLDVYENWLTFIGTFGGITGLFMGCSFVSVFELIFFVFVRPTCNWLTKQQIKYRLRRKRRRQAQLAAAAH</sequence>
<evidence type="ECO:0000256" key="4">
    <source>
        <dbReference type="ARBA" id="ARBA00022461"/>
    </source>
</evidence>